<protein>
    <submittedName>
        <fullName evidence="8">Response regulator transcription factor</fullName>
    </submittedName>
</protein>
<dbReference type="GO" id="GO:0000160">
    <property type="term" value="P:phosphorelay signal transduction system"/>
    <property type="evidence" value="ECO:0007669"/>
    <property type="project" value="InterPro"/>
</dbReference>
<evidence type="ECO:0000259" key="7">
    <source>
        <dbReference type="PROSITE" id="PS50110"/>
    </source>
</evidence>
<evidence type="ECO:0000313" key="8">
    <source>
        <dbReference type="EMBL" id="HFI92579.1"/>
    </source>
</evidence>
<feature type="domain" description="HTH luxR-type" evidence="6">
    <location>
        <begin position="145"/>
        <end position="210"/>
    </location>
</feature>
<gene>
    <name evidence="8" type="ORF">ENS31_13760</name>
</gene>
<dbReference type="Pfam" id="PF00196">
    <property type="entry name" value="GerE"/>
    <property type="match status" value="1"/>
</dbReference>
<evidence type="ECO:0000256" key="4">
    <source>
        <dbReference type="ARBA" id="ARBA00023163"/>
    </source>
</evidence>
<dbReference type="GO" id="GO:0003677">
    <property type="term" value="F:DNA binding"/>
    <property type="evidence" value="ECO:0007669"/>
    <property type="project" value="UniProtKB-KW"/>
</dbReference>
<dbReference type="AlphaFoldDB" id="A0A7V2ZM75"/>
<dbReference type="InterPro" id="IPR000792">
    <property type="entry name" value="Tscrpt_reg_LuxR_C"/>
</dbReference>
<dbReference type="SMART" id="SM00448">
    <property type="entry name" value="REC"/>
    <property type="match status" value="1"/>
</dbReference>
<organism evidence="8">
    <name type="scientific">Ignavibacterium album</name>
    <dbReference type="NCBI Taxonomy" id="591197"/>
    <lineage>
        <taxon>Bacteria</taxon>
        <taxon>Pseudomonadati</taxon>
        <taxon>Ignavibacteriota</taxon>
        <taxon>Ignavibacteria</taxon>
        <taxon>Ignavibacteriales</taxon>
        <taxon>Ignavibacteriaceae</taxon>
        <taxon>Ignavibacterium</taxon>
    </lineage>
</organism>
<keyword evidence="4" id="KW-0804">Transcription</keyword>
<comment type="caution">
    <text evidence="8">The sequence shown here is derived from an EMBL/GenBank/DDBJ whole genome shotgun (WGS) entry which is preliminary data.</text>
</comment>
<sequence length="212" mass="23339">MINVAIVEDNDTIREGLSALINGTDGYKCSAVFRDCESFLAKLNSLQVDVVLMDIGLPGMSGIEGVQKALSKNPDLNILMLTIYEESEKVFDALCAGATGYLVKKTPPAKLLEAIKDAYEGGSPMSSGIARQVINAFKETKAKDFADENYNLSSREIEVLNLLADGFNYQEIAENLFISVDTVRHHIRNIYKKLHVHSQSEAVAKAIRKKII</sequence>
<dbReference type="InterPro" id="IPR039420">
    <property type="entry name" value="WalR-like"/>
</dbReference>
<dbReference type="CDD" id="cd17535">
    <property type="entry name" value="REC_NarL-like"/>
    <property type="match status" value="1"/>
</dbReference>
<proteinExistence type="predicted"/>
<dbReference type="SUPFAM" id="SSF46894">
    <property type="entry name" value="C-terminal effector domain of the bipartite response regulators"/>
    <property type="match status" value="1"/>
</dbReference>
<dbReference type="InterPro" id="IPR016032">
    <property type="entry name" value="Sig_transdc_resp-reg_C-effctor"/>
</dbReference>
<dbReference type="PRINTS" id="PR00038">
    <property type="entry name" value="HTHLUXR"/>
</dbReference>
<evidence type="ECO:0000256" key="2">
    <source>
        <dbReference type="ARBA" id="ARBA00023015"/>
    </source>
</evidence>
<dbReference type="InterPro" id="IPR058245">
    <property type="entry name" value="NreC/VraR/RcsB-like_REC"/>
</dbReference>
<dbReference type="EMBL" id="DSUJ01000011">
    <property type="protein sequence ID" value="HFI92579.1"/>
    <property type="molecule type" value="Genomic_DNA"/>
</dbReference>
<evidence type="ECO:0000259" key="6">
    <source>
        <dbReference type="PROSITE" id="PS50043"/>
    </source>
</evidence>
<evidence type="ECO:0000256" key="1">
    <source>
        <dbReference type="ARBA" id="ARBA00022553"/>
    </source>
</evidence>
<keyword evidence="3" id="KW-0238">DNA-binding</keyword>
<dbReference type="Pfam" id="PF00072">
    <property type="entry name" value="Response_reg"/>
    <property type="match status" value="1"/>
</dbReference>
<keyword evidence="1 5" id="KW-0597">Phosphoprotein</keyword>
<dbReference type="InterPro" id="IPR011006">
    <property type="entry name" value="CheY-like_superfamily"/>
</dbReference>
<dbReference type="CDD" id="cd06170">
    <property type="entry name" value="LuxR_C_like"/>
    <property type="match status" value="1"/>
</dbReference>
<dbReference type="GO" id="GO:0006355">
    <property type="term" value="P:regulation of DNA-templated transcription"/>
    <property type="evidence" value="ECO:0007669"/>
    <property type="project" value="InterPro"/>
</dbReference>
<name>A0A7V2ZM75_9BACT</name>
<reference evidence="8" key="1">
    <citation type="journal article" date="2020" name="mSystems">
        <title>Genome- and Community-Level Interaction Insights into Carbon Utilization and Element Cycling Functions of Hydrothermarchaeota in Hydrothermal Sediment.</title>
        <authorList>
            <person name="Zhou Z."/>
            <person name="Liu Y."/>
            <person name="Xu W."/>
            <person name="Pan J."/>
            <person name="Luo Z.H."/>
            <person name="Li M."/>
        </authorList>
    </citation>
    <scope>NUCLEOTIDE SEQUENCE [LARGE SCALE GENOMIC DNA]</scope>
    <source>
        <strain evidence="8">SpSt-479</strain>
    </source>
</reference>
<dbReference type="SUPFAM" id="SSF52172">
    <property type="entry name" value="CheY-like"/>
    <property type="match status" value="1"/>
</dbReference>
<evidence type="ECO:0000256" key="3">
    <source>
        <dbReference type="ARBA" id="ARBA00023125"/>
    </source>
</evidence>
<accession>A0A7V2ZM75</accession>
<dbReference type="PROSITE" id="PS50043">
    <property type="entry name" value="HTH_LUXR_2"/>
    <property type="match status" value="1"/>
</dbReference>
<dbReference type="PROSITE" id="PS00622">
    <property type="entry name" value="HTH_LUXR_1"/>
    <property type="match status" value="1"/>
</dbReference>
<evidence type="ECO:0000256" key="5">
    <source>
        <dbReference type="PROSITE-ProRule" id="PRU00169"/>
    </source>
</evidence>
<dbReference type="PROSITE" id="PS50110">
    <property type="entry name" value="RESPONSE_REGULATORY"/>
    <property type="match status" value="1"/>
</dbReference>
<keyword evidence="2" id="KW-0805">Transcription regulation</keyword>
<feature type="domain" description="Response regulatory" evidence="7">
    <location>
        <begin position="3"/>
        <end position="119"/>
    </location>
</feature>
<feature type="modified residue" description="4-aspartylphosphate" evidence="5">
    <location>
        <position position="54"/>
    </location>
</feature>
<dbReference type="SMART" id="SM00421">
    <property type="entry name" value="HTH_LUXR"/>
    <property type="match status" value="1"/>
</dbReference>
<dbReference type="Gene3D" id="3.40.50.2300">
    <property type="match status" value="1"/>
</dbReference>
<dbReference type="InterPro" id="IPR001789">
    <property type="entry name" value="Sig_transdc_resp-reg_receiver"/>
</dbReference>
<dbReference type="PANTHER" id="PTHR43214">
    <property type="entry name" value="TWO-COMPONENT RESPONSE REGULATOR"/>
    <property type="match status" value="1"/>
</dbReference>
<dbReference type="PANTHER" id="PTHR43214:SF24">
    <property type="entry name" value="TRANSCRIPTIONAL REGULATORY PROTEIN NARL-RELATED"/>
    <property type="match status" value="1"/>
</dbReference>